<keyword evidence="1" id="KW-1133">Transmembrane helix</keyword>
<sequence length="287" mass="32076">MSTGTRNSGAYIAIMSMDKTCWFGLQSQCSPTTENVTSLENWLIQKARNKAINVFEYRIWRRHGAIARRILNLPPFKGVHDGVFAVTAIAELPWQYVTHMAKMAPLPLFSISYLSPSLFCDCNSRRTVACYLLLSTASPFLLYLISGKLVGLIPMPLPVALLLPVHLPLSLPLPLPLPLRLPLPLLNQLPLPDPIELTQAGSMLLLSKREIPTTPFVIFCGKNMKGGITREKEHLMIKPGNVVGYTMVQKEVIAEFWDYYNKNKVEEDKVQHQPALEMALAILGALI</sequence>
<protein>
    <submittedName>
        <fullName evidence="2">Uncharacterized protein</fullName>
    </submittedName>
</protein>
<proteinExistence type="predicted"/>
<evidence type="ECO:0000256" key="1">
    <source>
        <dbReference type="SAM" id="Phobius"/>
    </source>
</evidence>
<evidence type="ECO:0000313" key="3">
    <source>
        <dbReference type="Proteomes" id="UP001341840"/>
    </source>
</evidence>
<dbReference type="EMBL" id="JASCZI010242068">
    <property type="protein sequence ID" value="MED6209401.1"/>
    <property type="molecule type" value="Genomic_DNA"/>
</dbReference>
<gene>
    <name evidence="2" type="ORF">PIB30_054300</name>
</gene>
<feature type="transmembrane region" description="Helical" evidence="1">
    <location>
        <begin position="128"/>
        <end position="146"/>
    </location>
</feature>
<dbReference type="Proteomes" id="UP001341840">
    <property type="component" value="Unassembled WGS sequence"/>
</dbReference>
<evidence type="ECO:0000313" key="2">
    <source>
        <dbReference type="EMBL" id="MED6209401.1"/>
    </source>
</evidence>
<keyword evidence="3" id="KW-1185">Reference proteome</keyword>
<keyword evidence="1" id="KW-0472">Membrane</keyword>
<reference evidence="2 3" key="1">
    <citation type="journal article" date="2023" name="Plants (Basel)">
        <title>Bridging the Gap: Combining Genomics and Transcriptomics Approaches to Understand Stylosanthes scabra, an Orphan Legume from the Brazilian Caatinga.</title>
        <authorList>
            <person name="Ferreira-Neto J.R.C."/>
            <person name="da Silva M.D."/>
            <person name="Binneck E."/>
            <person name="de Melo N.F."/>
            <person name="da Silva R.H."/>
            <person name="de Melo A.L.T.M."/>
            <person name="Pandolfi V."/>
            <person name="Bustamante F.O."/>
            <person name="Brasileiro-Vidal A.C."/>
            <person name="Benko-Iseppon A.M."/>
        </authorList>
    </citation>
    <scope>NUCLEOTIDE SEQUENCE [LARGE SCALE GENOMIC DNA]</scope>
    <source>
        <tissue evidence="2">Leaves</tissue>
    </source>
</reference>
<name>A0ABU6YHK4_9FABA</name>
<keyword evidence="1" id="KW-0812">Transmembrane</keyword>
<accession>A0ABU6YHK4</accession>
<organism evidence="2 3">
    <name type="scientific">Stylosanthes scabra</name>
    <dbReference type="NCBI Taxonomy" id="79078"/>
    <lineage>
        <taxon>Eukaryota</taxon>
        <taxon>Viridiplantae</taxon>
        <taxon>Streptophyta</taxon>
        <taxon>Embryophyta</taxon>
        <taxon>Tracheophyta</taxon>
        <taxon>Spermatophyta</taxon>
        <taxon>Magnoliopsida</taxon>
        <taxon>eudicotyledons</taxon>
        <taxon>Gunneridae</taxon>
        <taxon>Pentapetalae</taxon>
        <taxon>rosids</taxon>
        <taxon>fabids</taxon>
        <taxon>Fabales</taxon>
        <taxon>Fabaceae</taxon>
        <taxon>Papilionoideae</taxon>
        <taxon>50 kb inversion clade</taxon>
        <taxon>dalbergioids sensu lato</taxon>
        <taxon>Dalbergieae</taxon>
        <taxon>Pterocarpus clade</taxon>
        <taxon>Stylosanthes</taxon>
    </lineage>
</organism>
<comment type="caution">
    <text evidence="2">The sequence shown here is derived from an EMBL/GenBank/DDBJ whole genome shotgun (WGS) entry which is preliminary data.</text>
</comment>